<dbReference type="Proteomes" id="UP000182715">
    <property type="component" value="Unassembled WGS sequence"/>
</dbReference>
<sequence>MSAALWHKKLSWKGFTPQINFRYNKINSNMPAFYSRSGKERFVSIEKTY</sequence>
<name>A0A0H5QVB6_NEIMI</name>
<feature type="domain" description="Surface lipoprotein assembly modifier C-terminal" evidence="1">
    <location>
        <begin position="2"/>
        <end position="49"/>
    </location>
</feature>
<dbReference type="AlphaFoldDB" id="A0A0H5QVB6"/>
<dbReference type="Pfam" id="PF04575">
    <property type="entry name" value="SlipAM"/>
    <property type="match status" value="1"/>
</dbReference>
<evidence type="ECO:0000313" key="2">
    <source>
        <dbReference type="EMBL" id="CRY99583.1"/>
    </source>
</evidence>
<evidence type="ECO:0000259" key="1">
    <source>
        <dbReference type="Pfam" id="PF04575"/>
    </source>
</evidence>
<reference evidence="2 3" key="1">
    <citation type="submission" date="2014-11" db="EMBL/GenBank/DDBJ databases">
        <authorList>
            <person name="Diene M.Seydina."/>
        </authorList>
    </citation>
    <scope>NUCLEOTIDE SEQUENCE [LARGE SCALE GENOMIC DNA]</scope>
    <source>
        <strain evidence="2 3">Neisseria meningitidis CHUV</strain>
    </source>
</reference>
<protein>
    <submittedName>
        <fullName evidence="2">FOG: TPR repeat</fullName>
    </submittedName>
</protein>
<accession>A0A0H5QVB6</accession>
<proteinExistence type="predicted"/>
<evidence type="ECO:0000313" key="3">
    <source>
        <dbReference type="Proteomes" id="UP000182715"/>
    </source>
</evidence>
<dbReference type="EMBL" id="CVTF01000079">
    <property type="protein sequence ID" value="CRY99583.1"/>
    <property type="molecule type" value="Genomic_DNA"/>
</dbReference>
<dbReference type="InterPro" id="IPR007655">
    <property type="entry name" value="Slam_C"/>
</dbReference>
<organism evidence="2 3">
    <name type="scientific">Neisseria meningitidis serogroup B</name>
    <dbReference type="NCBI Taxonomy" id="491"/>
    <lineage>
        <taxon>Bacteria</taxon>
        <taxon>Pseudomonadati</taxon>
        <taxon>Pseudomonadota</taxon>
        <taxon>Betaproteobacteria</taxon>
        <taxon>Neisseriales</taxon>
        <taxon>Neisseriaceae</taxon>
        <taxon>Neisseria</taxon>
    </lineage>
</organism>